<name>A0AAE9GUC8_9NEIS</name>
<proteinExistence type="inferred from homology"/>
<keyword evidence="3" id="KW-0732">Signal</keyword>
<organism evidence="5 7">
    <name type="scientific">Uruburuella suis</name>
    <dbReference type="NCBI Taxonomy" id="252130"/>
    <lineage>
        <taxon>Bacteria</taxon>
        <taxon>Pseudomonadati</taxon>
        <taxon>Pseudomonadota</taxon>
        <taxon>Betaproteobacteria</taxon>
        <taxon>Neisseriales</taxon>
        <taxon>Neisseriaceae</taxon>
        <taxon>Uruburuella</taxon>
    </lineage>
</organism>
<evidence type="ECO:0000256" key="3">
    <source>
        <dbReference type="SAM" id="SignalP"/>
    </source>
</evidence>
<dbReference type="SUPFAM" id="SSF53474">
    <property type="entry name" value="alpha/beta-Hydrolases"/>
    <property type="match status" value="1"/>
</dbReference>
<reference evidence="5" key="3">
    <citation type="journal article" date="2022" name="Res Sq">
        <title>Evolution of multicellular longitudinally dividing oral cavity symbionts (Neisseriaceae).</title>
        <authorList>
            <person name="Nyongesa S."/>
            <person name="Weber P."/>
            <person name="Bernet E."/>
            <person name="Pullido F."/>
            <person name="Nieckarz M."/>
            <person name="Delaby M."/>
            <person name="Nieves C."/>
            <person name="Viehboeck T."/>
            <person name="Krause N."/>
            <person name="Rivera-Millot A."/>
            <person name="Nakamura A."/>
            <person name="Vischer N."/>
            <person name="VanNieuwenhze M."/>
            <person name="Brun Y."/>
            <person name="Cava F."/>
            <person name="Bulgheresi S."/>
            <person name="Veyrier F."/>
        </authorList>
    </citation>
    <scope>NUCLEOTIDE SEQUENCE</scope>
    <source>
        <strain evidence="5">1258/02</strain>
    </source>
</reference>
<comment type="similarity">
    <text evidence="1">Belongs to the esterase D family.</text>
</comment>
<evidence type="ECO:0000256" key="2">
    <source>
        <dbReference type="ARBA" id="ARBA00022801"/>
    </source>
</evidence>
<feature type="signal peptide" evidence="3">
    <location>
        <begin position="1"/>
        <end position="19"/>
    </location>
</feature>
<keyword evidence="6" id="KW-1185">Reference proteome</keyword>
<reference evidence="4 6" key="1">
    <citation type="submission" date="2019-03" db="EMBL/GenBank/DDBJ databases">
        <title>Genomic Encyclopedia of Type Strains, Phase IV (KMG-IV): sequencing the most valuable type-strain genomes for metagenomic binning, comparative biology and taxonomic classification.</title>
        <authorList>
            <person name="Goeker M."/>
        </authorList>
    </citation>
    <scope>NUCLEOTIDE SEQUENCE [LARGE SCALE GENOMIC DNA]</scope>
    <source>
        <strain evidence="4 6">DSM 17474</strain>
    </source>
</reference>
<sequence>MLRIALFLTTLLLAAHSPAAPPPDMSRRADFSVLSAPESGYRFHTLDFPTADGRPALRVYAGIPEAAPPAAGFPALFALDGNALPELLNTATLRRLAAEAPTVLVLIGYANNLRFDAAARAYDYTPPDTHGQALADDFDPTRQNGGAAILLQRLTTEIRPAVAKRAPLNPQRQTLWGHSYGGLFVLYSLLQQPDAFTQYIAADPSLWWQRGLFLQQAQQAFRRPLPFQPRAQLWLQKSGKAERKTAQNPQQQQRIEARNRAVAAVPPDAAKTLAAQLGKLPGLSVHYQDYPQHSHGSLLAASFQAALSQASTPFQEPTHD</sequence>
<protein>
    <submittedName>
        <fullName evidence="5">Prolyl oligopeptidase family serine peptidase</fullName>
    </submittedName>
</protein>
<keyword evidence="2" id="KW-0378">Hydrolase</keyword>
<dbReference type="InterPro" id="IPR029058">
    <property type="entry name" value="AB_hydrolase_fold"/>
</dbReference>
<dbReference type="Gene3D" id="3.40.50.1820">
    <property type="entry name" value="alpha/beta hydrolase"/>
    <property type="match status" value="1"/>
</dbReference>
<evidence type="ECO:0000313" key="5">
    <source>
        <dbReference type="EMBL" id="UOO79191.1"/>
    </source>
</evidence>
<dbReference type="RefSeq" id="WP_132954015.1">
    <property type="nucleotide sequence ID" value="NZ_CP091507.1"/>
</dbReference>
<dbReference type="Proteomes" id="UP000294721">
    <property type="component" value="Unassembled WGS sequence"/>
</dbReference>
<gene>
    <name evidence="4" type="ORF">EV680_1167</name>
    <name evidence="5" type="ORF">LVJ78_10950</name>
</gene>
<dbReference type="Pfam" id="PF00756">
    <property type="entry name" value="Esterase"/>
    <property type="match status" value="1"/>
</dbReference>
<dbReference type="PANTHER" id="PTHR40841">
    <property type="entry name" value="SIDEROPHORE TRIACETYLFUSARININE C ESTERASE"/>
    <property type="match status" value="1"/>
</dbReference>
<dbReference type="PANTHER" id="PTHR40841:SF2">
    <property type="entry name" value="SIDEROPHORE-DEGRADING ESTERASE (EUROFUNG)"/>
    <property type="match status" value="1"/>
</dbReference>
<feature type="chain" id="PRO_5042093292" evidence="3">
    <location>
        <begin position="20"/>
        <end position="320"/>
    </location>
</feature>
<dbReference type="Proteomes" id="UP000829756">
    <property type="component" value="Chromosome"/>
</dbReference>
<dbReference type="InterPro" id="IPR000801">
    <property type="entry name" value="Esterase-like"/>
</dbReference>
<accession>A0AAE9GUC8</accession>
<dbReference type="EMBL" id="SLXE01000016">
    <property type="protein sequence ID" value="TCP05082.1"/>
    <property type="molecule type" value="Genomic_DNA"/>
</dbReference>
<dbReference type="KEGG" id="usu:LVJ78_10950"/>
<dbReference type="EMBL" id="CP091507">
    <property type="protein sequence ID" value="UOO79191.1"/>
    <property type="molecule type" value="Genomic_DNA"/>
</dbReference>
<evidence type="ECO:0000313" key="7">
    <source>
        <dbReference type="Proteomes" id="UP000829756"/>
    </source>
</evidence>
<dbReference type="InterPro" id="IPR052558">
    <property type="entry name" value="Siderophore_Hydrolase_D"/>
</dbReference>
<dbReference type="GO" id="GO:0016788">
    <property type="term" value="F:hydrolase activity, acting on ester bonds"/>
    <property type="evidence" value="ECO:0007669"/>
    <property type="project" value="TreeGrafter"/>
</dbReference>
<evidence type="ECO:0000256" key="1">
    <source>
        <dbReference type="ARBA" id="ARBA00005622"/>
    </source>
</evidence>
<evidence type="ECO:0000313" key="6">
    <source>
        <dbReference type="Proteomes" id="UP000294721"/>
    </source>
</evidence>
<reference evidence="5" key="2">
    <citation type="submission" date="2021-12" db="EMBL/GenBank/DDBJ databases">
        <authorList>
            <person name="Veyrier F.J."/>
        </authorList>
    </citation>
    <scope>NUCLEOTIDE SEQUENCE</scope>
    <source>
        <strain evidence="5">1258/02</strain>
    </source>
</reference>
<evidence type="ECO:0000313" key="4">
    <source>
        <dbReference type="EMBL" id="TCP05082.1"/>
    </source>
</evidence>
<dbReference type="AlphaFoldDB" id="A0AAE9GUC8"/>